<dbReference type="SUPFAM" id="SSF48371">
    <property type="entry name" value="ARM repeat"/>
    <property type="match status" value="1"/>
</dbReference>
<dbReference type="InterPro" id="IPR013037">
    <property type="entry name" value="Clathrin_b-adaptin_app_Ig-like"/>
</dbReference>
<protein>
    <recommendedName>
        <fullName evidence="6">Clathrin/coatomer adaptor adaptin-like N-terminal domain-containing protein</fullName>
    </recommendedName>
</protein>
<evidence type="ECO:0000313" key="7">
    <source>
        <dbReference type="EMBL" id="KAK8886710.1"/>
    </source>
</evidence>
<comment type="similarity">
    <text evidence="2">Belongs to the adaptor complexes large subunit family.</text>
</comment>
<evidence type="ECO:0000256" key="4">
    <source>
        <dbReference type="ARBA" id="ARBA00022927"/>
    </source>
</evidence>
<dbReference type="InterPro" id="IPR013041">
    <property type="entry name" value="Clathrin_app_Ig-like_sf"/>
</dbReference>
<feature type="domain" description="Clathrin/coatomer adaptor adaptin-like N-terminal" evidence="6">
    <location>
        <begin position="12"/>
        <end position="528"/>
    </location>
</feature>
<comment type="subcellular location">
    <subcellularLocation>
        <location evidence="1">Endomembrane system</location>
    </subcellularLocation>
</comment>
<reference evidence="7 8" key="1">
    <citation type="submission" date="2024-04" db="EMBL/GenBank/DDBJ databases">
        <title>Tritrichomonas musculus Genome.</title>
        <authorList>
            <person name="Alves-Ferreira E."/>
            <person name="Grigg M."/>
            <person name="Lorenzi H."/>
            <person name="Galac M."/>
        </authorList>
    </citation>
    <scope>NUCLEOTIDE SEQUENCE [LARGE SCALE GENOMIC DNA]</scope>
    <source>
        <strain evidence="7 8">EAF2021</strain>
    </source>
</reference>
<dbReference type="Proteomes" id="UP001470230">
    <property type="component" value="Unassembled WGS sequence"/>
</dbReference>
<name>A0ABR2K6F2_9EUKA</name>
<dbReference type="InterPro" id="IPR016024">
    <property type="entry name" value="ARM-type_fold"/>
</dbReference>
<dbReference type="InterPro" id="IPR002553">
    <property type="entry name" value="Clathrin/coatomer_adapt-like_N"/>
</dbReference>
<accession>A0ABR2K6F2</accession>
<keyword evidence="8" id="KW-1185">Reference proteome</keyword>
<evidence type="ECO:0000256" key="2">
    <source>
        <dbReference type="ARBA" id="ARBA00006613"/>
    </source>
</evidence>
<dbReference type="SUPFAM" id="SSF49348">
    <property type="entry name" value="Clathrin adaptor appendage domain"/>
    <property type="match status" value="1"/>
</dbReference>
<dbReference type="InterPro" id="IPR026739">
    <property type="entry name" value="AP_beta"/>
</dbReference>
<evidence type="ECO:0000259" key="6">
    <source>
        <dbReference type="Pfam" id="PF01602"/>
    </source>
</evidence>
<dbReference type="Gene3D" id="1.25.10.10">
    <property type="entry name" value="Leucine-rich Repeat Variant"/>
    <property type="match status" value="1"/>
</dbReference>
<gene>
    <name evidence="7" type="ORF">M9Y10_042177</name>
</gene>
<organism evidence="7 8">
    <name type="scientific">Tritrichomonas musculus</name>
    <dbReference type="NCBI Taxonomy" id="1915356"/>
    <lineage>
        <taxon>Eukaryota</taxon>
        <taxon>Metamonada</taxon>
        <taxon>Parabasalia</taxon>
        <taxon>Tritrichomonadida</taxon>
        <taxon>Tritrichomonadidae</taxon>
        <taxon>Tritrichomonas</taxon>
    </lineage>
</organism>
<dbReference type="Pfam" id="PF01602">
    <property type="entry name" value="Adaptin_N"/>
    <property type="match status" value="1"/>
</dbReference>
<evidence type="ECO:0000256" key="3">
    <source>
        <dbReference type="ARBA" id="ARBA00022448"/>
    </source>
</evidence>
<dbReference type="InterPro" id="IPR011989">
    <property type="entry name" value="ARM-like"/>
</dbReference>
<evidence type="ECO:0000313" key="8">
    <source>
        <dbReference type="Proteomes" id="UP001470230"/>
    </source>
</evidence>
<dbReference type="EMBL" id="JAPFFF010000007">
    <property type="protein sequence ID" value="KAK8886710.1"/>
    <property type="molecule type" value="Genomic_DNA"/>
</dbReference>
<keyword evidence="4" id="KW-0653">Protein transport</keyword>
<evidence type="ECO:0000256" key="5">
    <source>
        <dbReference type="ARBA" id="ARBA00023136"/>
    </source>
</evidence>
<proteinExistence type="inferred from homology"/>
<sequence length="868" mass="98608">MNFLDSSVREEISKLRNFLDSNEPRKRKRGIRKVVSLMRSGETSVSELFTSVLRCVGTNNITTKKLIYIYLVNFSKNEPEQSIMAVNAFIKDSEDPNPIIRALAVRTMCRIKIETVAEYMLIPLKKCLSDSNAYVRKTAALAVAKLYEIIPESVENTDLLNILLTLLKDDNPMVVSNSAAALIEINEHRATPFFILNQANISPLLSATTQCSEWVLIMILDSISHYQPPTAEESNFLIDRLTPLMKHSNPAVVVGAFRCIYLFMEQNKQDYSTIFNQILPPFVSLVSSEDPEIAYVVLRSISLFVKKYPKSLSKDIRYFFCKYNDPCYVKVEKLDIVVSLVSPNNTLIVVNELEEYCNDVDVLFVKKTIESLGKIAMKVQVVSRHIVDILVNQLTDSKASYAIEAAILVFKDLFRIFPGEFESVITRILSHCEGVKESESRAAVVWMLGQYSPIIENVDTLIDPYLDSFSDENPEVQVQIITSIVKIFLDRGDVVKDQLQFVLEEATKENIMPDVRNKALIYWRLLTLNRDDARDIVVRECLFKLNDPNSNIPSKFLKDELDKVSLDVIISNMGRVSGVFHVLPEDFVKEQLFKDDHDDDEQLNQQVHLNQNNTLIDVSHNIQNDLLRNWKKALIKDDDNVIDIFADWEVNKLYIKVVNKSYGFSSEPESNASSELGNFAIAINSNCIGLELDNEKGPISFPQQIGYGESFEVCLNLKTSPECVKFDNINLEVALRTSKGTKMFDVPIDLSYFATHYEQQQIEGNCLLFDKMWDELGNQNQMIGSLTDTEIADNPILSGRGLTVADREVSMNQTVLELAFCLPINLTYLAKVIQKESNINVEIRGNNLLFPLLQENLRNLFCKESSTI</sequence>
<dbReference type="PANTHER" id="PTHR11134">
    <property type="entry name" value="ADAPTOR COMPLEX SUBUNIT BETA FAMILY MEMBER"/>
    <property type="match status" value="1"/>
</dbReference>
<keyword evidence="5" id="KW-0472">Membrane</keyword>
<keyword evidence="3" id="KW-0813">Transport</keyword>
<comment type="caution">
    <text evidence="7">The sequence shown here is derived from an EMBL/GenBank/DDBJ whole genome shotgun (WGS) entry which is preliminary data.</text>
</comment>
<evidence type="ECO:0000256" key="1">
    <source>
        <dbReference type="ARBA" id="ARBA00004308"/>
    </source>
</evidence>
<dbReference type="Gene3D" id="2.60.40.1150">
    <property type="match status" value="1"/>
</dbReference>